<protein>
    <submittedName>
        <fullName evidence="1">Uncharacterized protein</fullName>
    </submittedName>
</protein>
<evidence type="ECO:0000313" key="1">
    <source>
        <dbReference type="EMBL" id="OYQ18605.1"/>
    </source>
</evidence>
<dbReference type="Pfam" id="PF04430">
    <property type="entry name" value="DUF498"/>
    <property type="match status" value="1"/>
</dbReference>
<dbReference type="AlphaFoldDB" id="A0A255XQ79"/>
<dbReference type="SUPFAM" id="SSF64076">
    <property type="entry name" value="MTH938-like"/>
    <property type="match status" value="1"/>
</dbReference>
<dbReference type="Proteomes" id="UP000216361">
    <property type="component" value="Unassembled WGS sequence"/>
</dbReference>
<dbReference type="OrthoDB" id="7351393at2"/>
<evidence type="ECO:0000313" key="2">
    <source>
        <dbReference type="Proteomes" id="UP000216361"/>
    </source>
</evidence>
<gene>
    <name evidence="1" type="ORF">CHR90_10045</name>
</gene>
<proteinExistence type="predicted"/>
<dbReference type="InterPro" id="IPR007523">
    <property type="entry name" value="NDUFAF3/AAMDC"/>
</dbReference>
<dbReference type="RefSeq" id="WP_094408868.1">
    <property type="nucleotide sequence ID" value="NZ_BMJZ01000001.1"/>
</dbReference>
<dbReference type="Gene3D" id="3.40.1230.10">
    <property type="entry name" value="MTH938-like"/>
    <property type="match status" value="1"/>
</dbReference>
<dbReference type="PANTHER" id="PTHR21192:SF2">
    <property type="entry name" value="NADH DEHYDROGENASE [UBIQUINONE] 1 ALPHA SUBCOMPLEX ASSEMBLY FACTOR 3"/>
    <property type="match status" value="1"/>
</dbReference>
<comment type="caution">
    <text evidence="1">The sequence shown here is derived from an EMBL/GenBank/DDBJ whole genome shotgun (WGS) entry which is preliminary data.</text>
</comment>
<keyword evidence="2" id="KW-1185">Reference proteome</keyword>
<name>A0A255XQ79_9PROT</name>
<dbReference type="CDD" id="cd00248">
    <property type="entry name" value="Mth938-like"/>
    <property type="match status" value="1"/>
</dbReference>
<dbReference type="EMBL" id="NOXS01000032">
    <property type="protein sequence ID" value="OYQ18605.1"/>
    <property type="molecule type" value="Genomic_DNA"/>
</dbReference>
<reference evidence="1 2" key="1">
    <citation type="submission" date="2017-07" db="EMBL/GenBank/DDBJ databases">
        <title>Elstera cyanobacteriorum sp. nov., a novel bacterium isolated from cyanobacterial aggregates in a eutrophic lake.</title>
        <authorList>
            <person name="Cai H."/>
        </authorList>
    </citation>
    <scope>NUCLEOTIDE SEQUENCE [LARGE SCALE GENOMIC DNA]</scope>
    <source>
        <strain evidence="1 2">TH019</strain>
    </source>
</reference>
<organism evidence="1 2">
    <name type="scientific">Elstera cyanobacteriorum</name>
    <dbReference type="NCBI Taxonomy" id="2022747"/>
    <lineage>
        <taxon>Bacteria</taxon>
        <taxon>Pseudomonadati</taxon>
        <taxon>Pseudomonadota</taxon>
        <taxon>Alphaproteobacteria</taxon>
        <taxon>Rhodospirillales</taxon>
        <taxon>Rhodospirillaceae</taxon>
        <taxon>Elstera</taxon>
    </lineage>
</organism>
<dbReference type="PANTHER" id="PTHR21192">
    <property type="entry name" value="NUCLEAR PROTEIN E3-3"/>
    <property type="match status" value="1"/>
</dbReference>
<accession>A0A255XQ79</accession>
<dbReference type="InterPro" id="IPR036748">
    <property type="entry name" value="MTH938-like_sf"/>
</dbReference>
<sequence>MVDITPLIPGNRQRIERYGASGFTITGTVWPSSVLVRPTQTQAWAVNSLADLTLDSLAPVLTGDIDVLLLGCGTEIGLVPPALRKAVRDRGVVLEPMDTGAACRTYNVLLAEDRRVGAALIAVTAASR</sequence>